<dbReference type="PROSITE" id="PS51215">
    <property type="entry name" value="AWS"/>
    <property type="match status" value="1"/>
</dbReference>
<feature type="region of interest" description="Disordered" evidence="16">
    <location>
        <begin position="773"/>
        <end position="811"/>
    </location>
</feature>
<keyword evidence="8 20" id="KW-0489">Methyltransferase</keyword>
<evidence type="ECO:0000256" key="6">
    <source>
        <dbReference type="ARBA" id="ARBA00022454"/>
    </source>
</evidence>
<dbReference type="GO" id="GO:0140954">
    <property type="term" value="F:histone H3K36 dimethyltransferase activity"/>
    <property type="evidence" value="ECO:0007669"/>
    <property type="project" value="EnsemblFungi"/>
</dbReference>
<dbReference type="Pfam" id="PF17907">
    <property type="entry name" value="AWS"/>
    <property type="match status" value="1"/>
</dbReference>
<dbReference type="InterPro" id="IPR003616">
    <property type="entry name" value="Post-SET_dom"/>
</dbReference>
<dbReference type="GO" id="GO:0005694">
    <property type="term" value="C:chromosome"/>
    <property type="evidence" value="ECO:0007669"/>
    <property type="project" value="UniProtKB-SubCell"/>
</dbReference>
<evidence type="ECO:0000256" key="14">
    <source>
        <dbReference type="ARBA" id="ARBA00030091"/>
    </source>
</evidence>
<keyword evidence="9" id="KW-0808">Transferase</keyword>
<keyword evidence="6" id="KW-0158">Chromosome</keyword>
<keyword evidence="13" id="KW-0539">Nucleus</keyword>
<dbReference type="SMART" id="SM00570">
    <property type="entry name" value="AWS"/>
    <property type="match status" value="1"/>
</dbReference>
<dbReference type="InterPro" id="IPR035441">
    <property type="entry name" value="TFIIS/LEDGF_dom_sf"/>
</dbReference>
<feature type="compositionally biased region" description="Low complexity" evidence="16">
    <location>
        <begin position="779"/>
        <end position="789"/>
    </location>
</feature>
<evidence type="ECO:0000259" key="19">
    <source>
        <dbReference type="PROSITE" id="PS51215"/>
    </source>
</evidence>
<feature type="compositionally biased region" description="Low complexity" evidence="16">
    <location>
        <begin position="1"/>
        <end position="32"/>
    </location>
</feature>
<name>S9RMY6_SCHOY</name>
<gene>
    <name evidence="20" type="ORF">SOCG_04572</name>
</gene>
<evidence type="ECO:0000256" key="10">
    <source>
        <dbReference type="ARBA" id="ARBA00022691"/>
    </source>
</evidence>
<dbReference type="Gene3D" id="2.170.270.10">
    <property type="entry name" value="SET domain"/>
    <property type="match status" value="1"/>
</dbReference>
<keyword evidence="21" id="KW-1185">Reference proteome</keyword>
<feature type="compositionally biased region" description="Basic and acidic residues" evidence="16">
    <location>
        <begin position="548"/>
        <end position="575"/>
    </location>
</feature>
<feature type="domain" description="Post-SET" evidence="18">
    <location>
        <begin position="308"/>
        <end position="324"/>
    </location>
</feature>
<evidence type="ECO:0000256" key="1">
    <source>
        <dbReference type="ARBA" id="ARBA00003901"/>
    </source>
</evidence>
<dbReference type="InterPro" id="IPR001214">
    <property type="entry name" value="SET_dom"/>
</dbReference>
<comment type="subcellular location">
    <subcellularLocation>
        <location evidence="3">Chromosome</location>
    </subcellularLocation>
    <subcellularLocation>
        <location evidence="2">Nucleus</location>
    </subcellularLocation>
</comment>
<sequence length="811" mass="91918">MQNTSSTSTFPSLSPEVSEQPNSSSPSRTSISLQAKQDENPGEPTSNVVAPSESQSPDSPSKDVNPPEVSSSSSSASSQTSKSAGSTRRVNPPQLYLHLESANQKALSTFEEIKKCIYMGHLGEPPQNEAMTCDCKPQWKDGVNIACGPDSNCINRMTSIECTDDNCFCGPQCRNQRFQRREFAPVDAFLTEKKGFGLRAIADLPRYTFIYEYIGEVVPEQKFRKRMVQYDEEGIKHFYFMMLQKGEYIDATRKGSLARFCNHSCNPNCYVDKWMVGDKLRMGIFSKRDILRGEELTFDYNVDRYGAQAQPCYCGEPCCVGYIGGKTQTEAQSKLPESVREALGLSEEENRDSSFNRKQRRKNAVDDLAQLIQEVKATPLSPESATKVVGVLLQTKDEALIRKLMERIFLTTDVSVCRCIIALHGYNIFGTILNNFVFDPDFVVRCLVTMQNWPRLTRNKIQDSNIEPVVKQVFDHSDNEEVKKAAENLLNEWASLELAYRIPRRKITSQLSQGEDNKEINSETNSESASPIKQEDTQDLGNNSPRFHRSDTESRNSSRFEKNKGYPSYRREYVKRPSHHKHPRASNGSSYSDARNNNIDEPDVNKSSAPATPKIDLSQVISAAMNSVNHKRLAKEREEEQERLQQQKREEKRRLAYEEAQKKHAKKLERKQNPKDDSTNSPKEHHLSSHSPTALAFKSILAKFFANKTARYQEKLGKSEFKVRVKKMTEIMLKKHIQLVNSKKERALPTELSDSQQSKLKAWAIQYLNSVIERGGDHSSPSETPTTAESHLKRSNSPTDESDSTKRLRPA</sequence>
<keyword evidence="11" id="KW-0805">Transcription regulation</keyword>
<comment type="function">
    <text evidence="1">Histone methyltransferase that trimethylates histone H3 'Lys-36' forming H3K36me3. Involved in transcription elongation as well as in transcription repression.</text>
</comment>
<evidence type="ECO:0000259" key="17">
    <source>
        <dbReference type="PROSITE" id="PS50280"/>
    </source>
</evidence>
<dbReference type="InterPro" id="IPR025788">
    <property type="entry name" value="Set2_fungi"/>
</dbReference>
<dbReference type="GO" id="GO:0140955">
    <property type="term" value="F:histone H3K36 trimethyltransferase activity"/>
    <property type="evidence" value="ECO:0007669"/>
    <property type="project" value="UniProtKB-EC"/>
</dbReference>
<dbReference type="Pfam" id="PF08711">
    <property type="entry name" value="Med26"/>
    <property type="match status" value="1"/>
</dbReference>
<feature type="region of interest" description="Disordered" evidence="16">
    <location>
        <begin position="1"/>
        <end position="89"/>
    </location>
</feature>
<dbReference type="SMART" id="SM00317">
    <property type="entry name" value="SET"/>
    <property type="match status" value="1"/>
</dbReference>
<feature type="domain" description="SET" evidence="17">
    <location>
        <begin position="176"/>
        <end position="301"/>
    </location>
</feature>
<dbReference type="OMA" id="MTSIECT"/>
<dbReference type="GeneID" id="25033534"/>
<dbReference type="VEuPathDB" id="FungiDB:SOCG_04572"/>
<evidence type="ECO:0000256" key="4">
    <source>
        <dbReference type="ARBA" id="ARBA00012178"/>
    </source>
</evidence>
<dbReference type="EMBL" id="KE503206">
    <property type="protein sequence ID" value="EPX75329.1"/>
    <property type="molecule type" value="Genomic_DNA"/>
</dbReference>
<dbReference type="SUPFAM" id="SSF47676">
    <property type="entry name" value="Conserved domain common to transcription factors TFIIS, elongin A, CRSP70"/>
    <property type="match status" value="1"/>
</dbReference>
<reference evidence="20 21" key="1">
    <citation type="journal article" date="2011" name="Science">
        <title>Comparative functional genomics of the fission yeasts.</title>
        <authorList>
            <person name="Rhind N."/>
            <person name="Chen Z."/>
            <person name="Yassour M."/>
            <person name="Thompson D.A."/>
            <person name="Haas B.J."/>
            <person name="Habib N."/>
            <person name="Wapinski I."/>
            <person name="Roy S."/>
            <person name="Lin M.F."/>
            <person name="Heiman D.I."/>
            <person name="Young S.K."/>
            <person name="Furuya K."/>
            <person name="Guo Y."/>
            <person name="Pidoux A."/>
            <person name="Chen H.M."/>
            <person name="Robbertse B."/>
            <person name="Goldberg J.M."/>
            <person name="Aoki K."/>
            <person name="Bayne E.H."/>
            <person name="Berlin A.M."/>
            <person name="Desjardins C.A."/>
            <person name="Dobbs E."/>
            <person name="Dukaj L."/>
            <person name="Fan L."/>
            <person name="FitzGerald M.G."/>
            <person name="French C."/>
            <person name="Gujja S."/>
            <person name="Hansen K."/>
            <person name="Keifenheim D."/>
            <person name="Levin J.Z."/>
            <person name="Mosher R.A."/>
            <person name="Mueller C.A."/>
            <person name="Pfiffner J."/>
            <person name="Priest M."/>
            <person name="Russ C."/>
            <person name="Smialowska A."/>
            <person name="Swoboda P."/>
            <person name="Sykes S.M."/>
            <person name="Vaughn M."/>
            <person name="Vengrova S."/>
            <person name="Yoder R."/>
            <person name="Zeng Q."/>
            <person name="Allshire R."/>
            <person name="Baulcombe D."/>
            <person name="Birren B.W."/>
            <person name="Brown W."/>
            <person name="Ekwall K."/>
            <person name="Kellis M."/>
            <person name="Leatherwood J."/>
            <person name="Levin H."/>
            <person name="Margalit H."/>
            <person name="Martienssen R."/>
            <person name="Nieduszynski C.A."/>
            <person name="Spatafora J.W."/>
            <person name="Friedman N."/>
            <person name="Dalgaard J.Z."/>
            <person name="Baumann P."/>
            <person name="Niki H."/>
            <person name="Regev A."/>
            <person name="Nusbaum C."/>
        </authorList>
    </citation>
    <scope>NUCLEOTIDE SEQUENCE [LARGE SCALE GENOMIC DNA]</scope>
    <source>
        <strain evidence="21">yFS286</strain>
    </source>
</reference>
<dbReference type="Gene3D" id="1.10.1740.100">
    <property type="entry name" value="Set2, Rpb1 interacting domain"/>
    <property type="match status" value="1"/>
</dbReference>
<dbReference type="eggNOG" id="KOG4442">
    <property type="taxonomic scope" value="Eukaryota"/>
</dbReference>
<feature type="compositionally biased region" description="Basic and acidic residues" evidence="16">
    <location>
        <begin position="670"/>
        <end position="687"/>
    </location>
</feature>
<dbReference type="EC" id="2.1.1.359" evidence="4"/>
<evidence type="ECO:0000313" key="21">
    <source>
        <dbReference type="Proteomes" id="UP000016088"/>
    </source>
</evidence>
<evidence type="ECO:0000256" key="12">
    <source>
        <dbReference type="ARBA" id="ARBA00023163"/>
    </source>
</evidence>
<dbReference type="Pfam" id="PF00856">
    <property type="entry name" value="SET"/>
    <property type="match status" value="1"/>
</dbReference>
<dbReference type="CDD" id="cd19172">
    <property type="entry name" value="SET_SETD2"/>
    <property type="match status" value="1"/>
</dbReference>
<dbReference type="OrthoDB" id="422362at2759"/>
<proteinExistence type="predicted"/>
<feature type="region of interest" description="Disordered" evidence="16">
    <location>
        <begin position="632"/>
        <end position="692"/>
    </location>
</feature>
<evidence type="ECO:0000313" key="20">
    <source>
        <dbReference type="EMBL" id="EPX75329.1"/>
    </source>
</evidence>
<keyword evidence="12" id="KW-0804">Transcription</keyword>
<dbReference type="InterPro" id="IPR013257">
    <property type="entry name" value="SRI"/>
</dbReference>
<dbReference type="Pfam" id="PF08236">
    <property type="entry name" value="SRI"/>
    <property type="match status" value="1"/>
</dbReference>
<dbReference type="InterPro" id="IPR044437">
    <property type="entry name" value="SETD2/Set2_SET"/>
</dbReference>
<dbReference type="SMART" id="SM00508">
    <property type="entry name" value="PostSET"/>
    <property type="match status" value="1"/>
</dbReference>
<feature type="compositionally biased region" description="Polar residues" evidence="16">
    <location>
        <begin position="43"/>
        <end position="59"/>
    </location>
</feature>
<evidence type="ECO:0000256" key="11">
    <source>
        <dbReference type="ARBA" id="ARBA00023015"/>
    </source>
</evidence>
<dbReference type="InterPro" id="IPR017923">
    <property type="entry name" value="TFIIS_N"/>
</dbReference>
<feature type="compositionally biased region" description="Polar residues" evidence="16">
    <location>
        <begin position="522"/>
        <end position="531"/>
    </location>
</feature>
<evidence type="ECO:0000259" key="18">
    <source>
        <dbReference type="PROSITE" id="PS50868"/>
    </source>
</evidence>
<dbReference type="PROSITE" id="PS50868">
    <property type="entry name" value="POST_SET"/>
    <property type="match status" value="1"/>
</dbReference>
<dbReference type="RefSeq" id="XP_013017772.1">
    <property type="nucleotide sequence ID" value="XM_013162318.1"/>
</dbReference>
<dbReference type="InterPro" id="IPR038190">
    <property type="entry name" value="SRI_sf"/>
</dbReference>
<dbReference type="PROSITE" id="PS51568">
    <property type="entry name" value="SAM_MT43_SET2_1"/>
    <property type="match status" value="1"/>
</dbReference>
<dbReference type="FunFam" id="2.170.270.10:FF:000033">
    <property type="entry name" value="Histone-lysine N-methyltransferase"/>
    <property type="match status" value="1"/>
</dbReference>
<evidence type="ECO:0000256" key="9">
    <source>
        <dbReference type="ARBA" id="ARBA00022679"/>
    </source>
</evidence>
<dbReference type="HOGENOM" id="CLU_008492_1_1_1"/>
<evidence type="ECO:0000256" key="7">
    <source>
        <dbReference type="ARBA" id="ARBA00022491"/>
    </source>
</evidence>
<evidence type="ECO:0000256" key="15">
    <source>
        <dbReference type="ARBA" id="ARBA00047545"/>
    </source>
</evidence>
<dbReference type="PANTHER" id="PTHR22884">
    <property type="entry name" value="SET DOMAIN PROTEINS"/>
    <property type="match status" value="1"/>
</dbReference>
<organism evidence="20 21">
    <name type="scientific">Schizosaccharomyces octosporus (strain yFS286)</name>
    <name type="common">Fission yeast</name>
    <name type="synonym">Octosporomyces octosporus</name>
    <dbReference type="NCBI Taxonomy" id="483514"/>
    <lineage>
        <taxon>Eukaryota</taxon>
        <taxon>Fungi</taxon>
        <taxon>Dikarya</taxon>
        <taxon>Ascomycota</taxon>
        <taxon>Taphrinomycotina</taxon>
        <taxon>Schizosaccharomycetes</taxon>
        <taxon>Schizosaccharomycetales</taxon>
        <taxon>Schizosaccharomycetaceae</taxon>
        <taxon>Schizosaccharomyces</taxon>
    </lineage>
</organism>
<feature type="compositionally biased region" description="Polar residues" evidence="16">
    <location>
        <begin position="586"/>
        <end position="610"/>
    </location>
</feature>
<comment type="catalytic activity">
    <reaction evidence="15">
        <text>L-lysyl(36)-[histone H3] + 3 S-adenosyl-L-methionine = N(6),N(6),N(6)-trimethyl-L-lysyl(36)-[histone H3] + 3 S-adenosyl-L-homocysteine + 3 H(+)</text>
        <dbReference type="Rhea" id="RHEA:60324"/>
        <dbReference type="Rhea" id="RHEA-COMP:9785"/>
        <dbReference type="Rhea" id="RHEA-COMP:15536"/>
        <dbReference type="ChEBI" id="CHEBI:15378"/>
        <dbReference type="ChEBI" id="CHEBI:29969"/>
        <dbReference type="ChEBI" id="CHEBI:57856"/>
        <dbReference type="ChEBI" id="CHEBI:59789"/>
        <dbReference type="ChEBI" id="CHEBI:61961"/>
        <dbReference type="EC" id="2.1.1.359"/>
    </reaction>
</comment>
<evidence type="ECO:0000256" key="8">
    <source>
        <dbReference type="ARBA" id="ARBA00022603"/>
    </source>
</evidence>
<evidence type="ECO:0000256" key="2">
    <source>
        <dbReference type="ARBA" id="ARBA00004123"/>
    </source>
</evidence>
<keyword evidence="10" id="KW-0949">S-adenosyl-L-methionine</keyword>
<dbReference type="GO" id="GO:0006355">
    <property type="term" value="P:regulation of DNA-templated transcription"/>
    <property type="evidence" value="ECO:0007669"/>
    <property type="project" value="InterPro"/>
</dbReference>
<dbReference type="GO" id="GO:0005634">
    <property type="term" value="C:nucleus"/>
    <property type="evidence" value="ECO:0007669"/>
    <property type="project" value="UniProtKB-SubCell"/>
</dbReference>
<accession>S9RMY6</accession>
<dbReference type="PROSITE" id="PS50280">
    <property type="entry name" value="SET"/>
    <property type="match status" value="1"/>
</dbReference>
<evidence type="ECO:0000256" key="3">
    <source>
        <dbReference type="ARBA" id="ARBA00004286"/>
    </source>
</evidence>
<dbReference type="GO" id="GO:0032259">
    <property type="term" value="P:methylation"/>
    <property type="evidence" value="ECO:0007669"/>
    <property type="project" value="UniProtKB-KW"/>
</dbReference>
<dbReference type="InterPro" id="IPR006560">
    <property type="entry name" value="AWS_dom"/>
</dbReference>
<feature type="compositionally biased region" description="Basic and acidic residues" evidence="16">
    <location>
        <begin position="635"/>
        <end position="662"/>
    </location>
</feature>
<dbReference type="InterPro" id="IPR046341">
    <property type="entry name" value="SET_dom_sf"/>
</dbReference>
<evidence type="ECO:0000256" key="16">
    <source>
        <dbReference type="SAM" id="MobiDB-lite"/>
    </source>
</evidence>
<feature type="region of interest" description="Disordered" evidence="16">
    <location>
        <begin position="510"/>
        <end position="612"/>
    </location>
</feature>
<dbReference type="InterPro" id="IPR050777">
    <property type="entry name" value="SET2_Histone-Lys_MeTrsfase"/>
</dbReference>
<keyword evidence="7" id="KW-0678">Repressor</keyword>
<evidence type="ECO:0000256" key="5">
    <source>
        <dbReference type="ARBA" id="ARBA00018028"/>
    </source>
</evidence>
<feature type="compositionally biased region" description="Low complexity" evidence="16">
    <location>
        <begin position="70"/>
        <end position="87"/>
    </location>
</feature>
<dbReference type="AlphaFoldDB" id="S9RMY6"/>
<feature type="domain" description="AWS" evidence="19">
    <location>
        <begin position="128"/>
        <end position="182"/>
    </location>
</feature>
<dbReference type="Proteomes" id="UP000016088">
    <property type="component" value="Unassembled WGS sequence"/>
</dbReference>
<dbReference type="SUPFAM" id="SSF82199">
    <property type="entry name" value="SET domain"/>
    <property type="match status" value="1"/>
</dbReference>
<protein>
    <recommendedName>
        <fullName evidence="5">Histone-lysine N-methyltransferase, H3 lysine-36 specific</fullName>
        <ecNumber evidence="4">2.1.1.359</ecNumber>
    </recommendedName>
    <alternativeName>
        <fullName evidence="14">SET domain-containing protein 2</fullName>
    </alternativeName>
</protein>
<evidence type="ECO:0000256" key="13">
    <source>
        <dbReference type="ARBA" id="ARBA00023242"/>
    </source>
</evidence>